<dbReference type="AlphaFoldDB" id="A0A831W6Y0"/>
<gene>
    <name evidence="2" type="ORF">ENI96_15000</name>
</gene>
<dbReference type="SUPFAM" id="SSF56281">
    <property type="entry name" value="Metallo-hydrolase/oxidoreductase"/>
    <property type="match status" value="1"/>
</dbReference>
<name>A0A831W6Y0_9GAMM</name>
<accession>A0A831W6Y0</accession>
<dbReference type="Gene3D" id="3.90.79.10">
    <property type="entry name" value="Nucleoside Triphosphate Pyrophosphohydrolase"/>
    <property type="match status" value="2"/>
</dbReference>
<evidence type="ECO:0000313" key="2">
    <source>
        <dbReference type="EMBL" id="HEB97728.1"/>
    </source>
</evidence>
<comment type="caution">
    <text evidence="2">The sequence shown here is derived from an EMBL/GenBank/DDBJ whole genome shotgun (WGS) entry which is preliminary data.</text>
</comment>
<dbReference type="InterPro" id="IPR036388">
    <property type="entry name" value="WH-like_DNA-bd_sf"/>
</dbReference>
<dbReference type="EMBL" id="DRKP01000188">
    <property type="protein sequence ID" value="HEB97728.1"/>
    <property type="molecule type" value="Genomic_DNA"/>
</dbReference>
<organism evidence="2">
    <name type="scientific">Sedimenticola thiotaurini</name>
    <dbReference type="NCBI Taxonomy" id="1543721"/>
    <lineage>
        <taxon>Bacteria</taxon>
        <taxon>Pseudomonadati</taxon>
        <taxon>Pseudomonadota</taxon>
        <taxon>Gammaproteobacteria</taxon>
        <taxon>Chromatiales</taxon>
        <taxon>Sedimenticolaceae</taxon>
        <taxon>Sedimenticola</taxon>
    </lineage>
</organism>
<dbReference type="InterPro" id="IPR000086">
    <property type="entry name" value="NUDIX_hydrolase_dom"/>
</dbReference>
<dbReference type="Proteomes" id="UP000886251">
    <property type="component" value="Unassembled WGS sequence"/>
</dbReference>
<dbReference type="PROSITE" id="PS51462">
    <property type="entry name" value="NUDIX"/>
    <property type="match status" value="1"/>
</dbReference>
<protein>
    <submittedName>
        <fullName evidence="2">MBL fold metallo-hydrolase</fullName>
    </submittedName>
</protein>
<dbReference type="SUPFAM" id="SSF55811">
    <property type="entry name" value="Nudix"/>
    <property type="match status" value="1"/>
</dbReference>
<dbReference type="InterPro" id="IPR050662">
    <property type="entry name" value="Sec-metab_biosynth-thioest"/>
</dbReference>
<dbReference type="Pfam" id="PF17778">
    <property type="entry name" value="WHD_BLACT"/>
    <property type="match status" value="1"/>
</dbReference>
<sequence length="519" mass="58247">MSPFSAAARNPSKAAFSSPRAWASSASSNPAVACRGIRSDNVKIRINSLLNMSFDQVYRPAGRAYSSTMKHSTETMREAVAAVFVYQDELFVIRRQPWLRAFPGYLAFPGGKVDGADREGGIDHPLLQPFQPVLVEALRRELLEELGYDLGQALERGEVLSVDRVGTAVTPPFERVRFSAHHFRIRLRRRPRFRPDHEEIAWGGWVDRRALWQEFRQGRHLMVVAMRNLVAAMAREGTAAQVHPFNLVYDPERELPVLELIAGIGSIPVPSNTLPPARFTNALLIGDEGSPRCLVDPSPESPEVLKRLLATLETRPPDRLLITHHHPDHHQFAPEIARRLGIPLLCTPVTARRLGTLFGEGYLEGVELHLLDEGDQVTRWLDRPVLTHRLPGHDDGMIGLAPAGGPWFFVSDLIQTLGTVVIPEPEGDMQAYFDSLQRVIDRRPEVVIPSHGMPAGGTWLLEQTLEHRRVRERQIRELHAAGNDQEQMLDIIYRGLDPALRPLAAQNLRQHLRKLGYGA</sequence>
<dbReference type="Gene3D" id="3.60.15.10">
    <property type="entry name" value="Ribonuclease Z/Hydroxyacylglutathione hydrolase-like"/>
    <property type="match status" value="1"/>
</dbReference>
<dbReference type="Pfam" id="PF00293">
    <property type="entry name" value="NUDIX"/>
    <property type="match status" value="1"/>
</dbReference>
<feature type="domain" description="Nudix hydrolase" evidence="1">
    <location>
        <begin position="75"/>
        <end position="228"/>
    </location>
</feature>
<dbReference type="InterPro" id="IPR015797">
    <property type="entry name" value="NUDIX_hydrolase-like_dom_sf"/>
</dbReference>
<evidence type="ECO:0000259" key="1">
    <source>
        <dbReference type="PROSITE" id="PS51462"/>
    </source>
</evidence>
<reference evidence="2" key="1">
    <citation type="journal article" date="2020" name="mSystems">
        <title>Genome- and Community-Level Interaction Insights into Carbon Utilization and Element Cycling Functions of Hydrothermarchaeota in Hydrothermal Sediment.</title>
        <authorList>
            <person name="Zhou Z."/>
            <person name="Liu Y."/>
            <person name="Xu W."/>
            <person name="Pan J."/>
            <person name="Luo Z.H."/>
            <person name="Li M."/>
        </authorList>
    </citation>
    <scope>NUCLEOTIDE SEQUENCE [LARGE SCALE GENOMIC DNA]</scope>
    <source>
        <strain evidence="2">HyVt-443</strain>
    </source>
</reference>
<dbReference type="InterPro" id="IPR041516">
    <property type="entry name" value="LACTB2_WH"/>
</dbReference>
<dbReference type="Pfam" id="PF00753">
    <property type="entry name" value="Lactamase_B"/>
    <property type="match status" value="1"/>
</dbReference>
<dbReference type="PANTHER" id="PTHR23131">
    <property type="entry name" value="ENDORIBONUCLEASE LACTB2"/>
    <property type="match status" value="1"/>
</dbReference>
<dbReference type="PANTHER" id="PTHR23131:SF0">
    <property type="entry name" value="ENDORIBONUCLEASE LACTB2"/>
    <property type="match status" value="1"/>
</dbReference>
<dbReference type="InterPro" id="IPR001279">
    <property type="entry name" value="Metallo-B-lactamas"/>
</dbReference>
<proteinExistence type="predicted"/>
<dbReference type="SMART" id="SM00849">
    <property type="entry name" value="Lactamase_B"/>
    <property type="match status" value="1"/>
</dbReference>
<dbReference type="GO" id="GO:0003824">
    <property type="term" value="F:catalytic activity"/>
    <property type="evidence" value="ECO:0007669"/>
    <property type="project" value="UniProtKB-ARBA"/>
</dbReference>
<dbReference type="Gene3D" id="1.10.10.10">
    <property type="entry name" value="Winged helix-like DNA-binding domain superfamily/Winged helix DNA-binding domain"/>
    <property type="match status" value="1"/>
</dbReference>
<dbReference type="InterPro" id="IPR036866">
    <property type="entry name" value="RibonucZ/Hydroxyglut_hydro"/>
</dbReference>